<dbReference type="SUPFAM" id="SSF55874">
    <property type="entry name" value="ATPase domain of HSP90 chaperone/DNA topoisomerase II/histidine kinase"/>
    <property type="match status" value="1"/>
</dbReference>
<evidence type="ECO:0000313" key="2">
    <source>
        <dbReference type="Proteomes" id="UP001501556"/>
    </source>
</evidence>
<dbReference type="InterPro" id="IPR036890">
    <property type="entry name" value="HATPase_C_sf"/>
</dbReference>
<dbReference type="GO" id="GO:0005524">
    <property type="term" value="F:ATP binding"/>
    <property type="evidence" value="ECO:0007669"/>
    <property type="project" value="UniProtKB-KW"/>
</dbReference>
<dbReference type="Proteomes" id="UP001501556">
    <property type="component" value="Unassembled WGS sequence"/>
</dbReference>
<keyword evidence="1" id="KW-0067">ATP-binding</keyword>
<dbReference type="Gene3D" id="3.30.565.10">
    <property type="entry name" value="Histidine kinase-like ATPase, C-terminal domain"/>
    <property type="match status" value="1"/>
</dbReference>
<comment type="caution">
    <text evidence="1">The sequence shown here is derived from an EMBL/GenBank/DDBJ whole genome shotgun (WGS) entry which is preliminary data.</text>
</comment>
<dbReference type="Pfam" id="PF13589">
    <property type="entry name" value="HATPase_c_3"/>
    <property type="match status" value="1"/>
</dbReference>
<accession>A0ABP7PLA0</accession>
<gene>
    <name evidence="1" type="ORF">GCM10022407_12110</name>
</gene>
<keyword evidence="2" id="KW-1185">Reference proteome</keyword>
<reference evidence="2" key="1">
    <citation type="journal article" date="2019" name="Int. J. Syst. Evol. Microbiol.">
        <title>The Global Catalogue of Microorganisms (GCM) 10K type strain sequencing project: providing services to taxonomists for standard genome sequencing and annotation.</title>
        <authorList>
            <consortium name="The Broad Institute Genomics Platform"/>
            <consortium name="The Broad Institute Genome Sequencing Center for Infectious Disease"/>
            <person name="Wu L."/>
            <person name="Ma J."/>
        </authorList>
    </citation>
    <scope>NUCLEOTIDE SEQUENCE [LARGE SCALE GENOMIC DNA]</scope>
    <source>
        <strain evidence="2">JCM 17217</strain>
    </source>
</reference>
<name>A0ABP7PLA0_9BACT</name>
<dbReference type="EMBL" id="BAABDI010000005">
    <property type="protein sequence ID" value="GAA3967489.1"/>
    <property type="molecule type" value="Genomic_DNA"/>
</dbReference>
<organism evidence="1 2">
    <name type="scientific">Hymenobacter antarcticus</name>
    <dbReference type="NCBI Taxonomy" id="486270"/>
    <lineage>
        <taxon>Bacteria</taxon>
        <taxon>Pseudomonadati</taxon>
        <taxon>Bacteroidota</taxon>
        <taxon>Cytophagia</taxon>
        <taxon>Cytophagales</taxon>
        <taxon>Hymenobacteraceae</taxon>
        <taxon>Hymenobacter</taxon>
    </lineage>
</organism>
<proteinExistence type="predicted"/>
<keyword evidence="1" id="KW-0547">Nucleotide-binding</keyword>
<sequence>MPTEDSDAMPVQGEQAPIIRIDASPTKELFITMLVRDLSLRDAIGDLVDNSVDAARMLLEKRDATVKEDAEVLLSEFDYEALKVTITANPQEFIIEDNCGGMTVETARNYAFRFGRSSKADKTPGSLGQFGIGMKRALFKLGNNFSIVSRTRTNAFTLNVDVNEWAEQTDWKFTMSDYDEDAPPVAAGEQGTRISITNLLPDVAGQFGNPKFITNLSVEIENENVYNIQKGLTIGVNGQRLSARPLEILTSPDFTSGYFEQSIPIMDKMGKDVEVSVRYIVGVGDPVLADGGWYIFCNDRLVTGTGPDQSPVSGWTGRQSDGGPIYHDQYERFRGYVFISSVDASLLPWNTTKNSMDMDSKLYQGIRAKMIEMMRPVISFLNNLKKEREADNPEENRPLHDRIAKTKVVALSTINKDSPQIAAQFEAPKEQMAKQKKSQQVIRYEESKTRIDRVKKVLNVNTLPEVGQRTFEYFYENEVQ</sequence>
<protein>
    <submittedName>
        <fullName evidence="1">ATP-binding protein</fullName>
    </submittedName>
</protein>
<evidence type="ECO:0000313" key="1">
    <source>
        <dbReference type="EMBL" id="GAA3967489.1"/>
    </source>
</evidence>